<dbReference type="EMBL" id="JAGIZQ010000003">
    <property type="protein sequence ID" value="KAH6636508.1"/>
    <property type="molecule type" value="Genomic_DNA"/>
</dbReference>
<comment type="caution">
    <text evidence="1">The sequence shown here is derived from an EMBL/GenBank/DDBJ whole genome shotgun (WGS) entry which is preliminary data.</text>
</comment>
<organism evidence="1 2">
    <name type="scientific">Chaetomium tenue</name>
    <dbReference type="NCBI Taxonomy" id="1854479"/>
    <lineage>
        <taxon>Eukaryota</taxon>
        <taxon>Fungi</taxon>
        <taxon>Dikarya</taxon>
        <taxon>Ascomycota</taxon>
        <taxon>Pezizomycotina</taxon>
        <taxon>Sordariomycetes</taxon>
        <taxon>Sordariomycetidae</taxon>
        <taxon>Sordariales</taxon>
        <taxon>Chaetomiaceae</taxon>
        <taxon>Chaetomium</taxon>
    </lineage>
</organism>
<accession>A0ACB7PE02</accession>
<keyword evidence="2" id="KW-1185">Reference proteome</keyword>
<reference evidence="1 2" key="1">
    <citation type="journal article" date="2021" name="Nat. Commun.">
        <title>Genetic determinants of endophytism in the Arabidopsis root mycobiome.</title>
        <authorList>
            <person name="Mesny F."/>
            <person name="Miyauchi S."/>
            <person name="Thiergart T."/>
            <person name="Pickel B."/>
            <person name="Atanasova L."/>
            <person name="Karlsson M."/>
            <person name="Huettel B."/>
            <person name="Barry K.W."/>
            <person name="Haridas S."/>
            <person name="Chen C."/>
            <person name="Bauer D."/>
            <person name="Andreopoulos W."/>
            <person name="Pangilinan J."/>
            <person name="LaButti K."/>
            <person name="Riley R."/>
            <person name="Lipzen A."/>
            <person name="Clum A."/>
            <person name="Drula E."/>
            <person name="Henrissat B."/>
            <person name="Kohler A."/>
            <person name="Grigoriev I.V."/>
            <person name="Martin F.M."/>
            <person name="Hacquard S."/>
        </authorList>
    </citation>
    <scope>NUCLEOTIDE SEQUENCE [LARGE SCALE GENOMIC DNA]</scope>
    <source>
        <strain evidence="1 2">MPI-SDFR-AT-0079</strain>
    </source>
</reference>
<protein>
    <submittedName>
        <fullName evidence="1">Death-receptor fusion protein-domain-containing protein</fullName>
    </submittedName>
</protein>
<sequence>MVQQDTTIKTEDPLADLNPDVFENANTITKWLLSQAEDTQPRLAEAVFQKLLQGASQSRQYHGNGHTCIKLCSFVQQCAKSSDEALRQWAFTETLSKKLLHFYLEWYEHDPHRALRLVLDVLVASSASNPSHETGRAVKDHIVETLVSIVTRKSAQQLTKSGLQCLDHFLSKRVVKLTDIAVKYEQVDSSVAGLPTLSLWRSFAFHLFSWMELTYACPLAGKCLVHVFRGLNTTLPDKTAAEPAGFTLEVWREWLQDALTRNPEILEDIKNYVLAQMFKTERDASLRLLEVFNQRQPLGLVDRDLTDQGLLLQLAALELGKKHGMVEEPSRGDDVSQPTTKKVVLQGALLDRMLAHPSVSVRSSAFSLLVSSQATTKPFSEVAFGLLKKHLAAFHADYDAKVRNEVLGHTKNLIKRAKNIITVAQRSLSAHQSVDNGARPGPKKFGPEVTLKDASEAEEVLTRHDAFLKWYMSFLKNELLPTTSYQRHITAIRAALLLLRVGKHAGDTDESVDGDIAQLISSDFTWIRLLLDLLLDPFDDVRDGAATLLSLLSPNTEESNSAGSETLLGVLRKFCVRAGKLADRTGRADHGDGAARSQGLLCTWLSKPDLQIALLSEILERVESKISKAGDDLGHAAIESPVHADFAAISYVWQVLAKGTYLDNQLELIHHQQRRIFFSAQHIWLIVKHVLCDDSPEGHLPEELEDIEGLDTKDLLSYSFRAIHESSNLLRLLVGTLRLKNVPGIPYPPLDVFRETGYLTFEQLSSLRHRGAFSTVSYTFTTSCQLTQRLKDVYSEIDETEDLLREWYQGAISCIMTQASTTRRSAGIPSLIAAVLTANATSPSFAEVYGTLEEIGKKAVSMAETDGSNLPQVHALNSLRDIFRSSLLSKKAEGYLARTLHLAATSLKSEVWAIRNCGLLLLRSLIDCLLGTGESKASIESGWDGRSVRISYNKYPTLPGVILGLLRSADETLDQESQPGAAEAVFPALDIIRRAGPPEEHRSELQKHIEGYLGSRLWHVREIAARTLCSFLLHQEWAQEIGRLLDESGSSINRMHGALLTARFVVERKADLGVDLKSDSASVDAFLEQLAQRQGVFRRCKELQAAYLEILNVLATLGLQEQVAKAVLPQLTTTQTGPPSALLKLHASLKVVYDAAVSGDVESLRAYFFKMLSSDINTASRMLETIPEAWKQVGNSTVGSGLRELYLEACTASSAPEIRTQALTNLGPLMDGTLSRGKVSELPSTEQIDGLWLQLQQGDINPALSCAIIEISGTIMAALVSQGAEKVPNMGPRLASWGDMLSESLDVDNSFDTRYAAASALKSFFRGTKSHDWATAHHLPVLLALYDSLIDDDDEVREAAALAASSIIGTPTVATAAAGQLVGWLRTQFGDDGSKGSQEFRARVVCRMVGQQQQEQRSWPHDPTALLRLVPAEDQVRRALDFDDSLFAAEDQNLFIDEVRETARWRRALLLDKSPTPRLAGSGLDGGDDGKDEPPLGCLRAWTAAGLRCLIGLAGKEDGPLGWTSDQHVFAVCARILMCAVAVAGTGEGDGDSVLAELLREFREVGAKTRLHGSLLEMAALEAVA</sequence>
<name>A0ACB7PE02_9PEZI</name>
<evidence type="ECO:0000313" key="2">
    <source>
        <dbReference type="Proteomes" id="UP000724584"/>
    </source>
</evidence>
<evidence type="ECO:0000313" key="1">
    <source>
        <dbReference type="EMBL" id="KAH6636508.1"/>
    </source>
</evidence>
<dbReference type="Proteomes" id="UP000724584">
    <property type="component" value="Unassembled WGS sequence"/>
</dbReference>
<proteinExistence type="predicted"/>
<gene>
    <name evidence="1" type="ORF">F5144DRAFT_182386</name>
</gene>